<dbReference type="GO" id="GO:0006269">
    <property type="term" value="P:DNA replication, synthesis of primer"/>
    <property type="evidence" value="ECO:0007669"/>
    <property type="project" value="UniProtKB-KW"/>
</dbReference>
<dbReference type="GO" id="GO:0051539">
    <property type="term" value="F:4 iron, 4 sulfur cluster binding"/>
    <property type="evidence" value="ECO:0007669"/>
    <property type="project" value="UniProtKB-KW"/>
</dbReference>
<dbReference type="EMBL" id="LNQE01001359">
    <property type="protein sequence ID" value="KUG18810.1"/>
    <property type="molecule type" value="Genomic_DNA"/>
</dbReference>
<evidence type="ECO:0000313" key="1">
    <source>
        <dbReference type="EMBL" id="KUG18810.1"/>
    </source>
</evidence>
<organism evidence="1">
    <name type="scientific">hydrocarbon metagenome</name>
    <dbReference type="NCBI Taxonomy" id="938273"/>
    <lineage>
        <taxon>unclassified sequences</taxon>
        <taxon>metagenomes</taxon>
        <taxon>ecological metagenomes</taxon>
    </lineage>
</organism>
<dbReference type="GO" id="GO:1990077">
    <property type="term" value="C:primosome complex"/>
    <property type="evidence" value="ECO:0007669"/>
    <property type="project" value="UniProtKB-KW"/>
</dbReference>
<accession>A0A0W8FD86</accession>
<comment type="caution">
    <text evidence="1">The sequence shown here is derived from an EMBL/GenBank/DDBJ whole genome shotgun (WGS) entry which is preliminary data.</text>
</comment>
<sequence>MPPPPRSHPSAKVEEEIPISVLAIEEHEETIWISLNAISASEFPPCIKNIIRGPGGEKGMHRRGAILASFLGQCGWNEKEAGSLWRGAISTEERIYRKWFGNMNCPKCETMQRQSKGYPDLGIEDLELCQPDEKCQRIKSPVEYAADLFAEEELSRGRQEHIRTIFLARLFNWKTGREFDIDLTAEEKEDLESLKNKQMETDSANTILLFTWSKFRGRLRPKFRLMETDLPRRRMLSELL</sequence>
<proteinExistence type="predicted"/>
<dbReference type="AlphaFoldDB" id="A0A0W8FD86"/>
<dbReference type="GO" id="GO:0046872">
    <property type="term" value="F:metal ion binding"/>
    <property type="evidence" value="ECO:0007669"/>
    <property type="project" value="UniProtKB-KW"/>
</dbReference>
<protein>
    <submittedName>
        <fullName evidence="1">Uncharacterized protein</fullName>
    </submittedName>
</protein>
<name>A0A0W8FD86_9ZZZZ</name>
<reference evidence="1" key="1">
    <citation type="journal article" date="2015" name="Proc. Natl. Acad. Sci. U.S.A.">
        <title>Networks of energetic and metabolic interactions define dynamics in microbial communities.</title>
        <authorList>
            <person name="Embree M."/>
            <person name="Liu J.K."/>
            <person name="Al-Bassam M.M."/>
            <person name="Zengler K."/>
        </authorList>
    </citation>
    <scope>NUCLEOTIDE SEQUENCE</scope>
</reference>
<gene>
    <name evidence="1" type="ORF">ASZ90_011483</name>
</gene>